<sequence>MKYTAFLVALAPLFGAVLADDVADGACVWSCMNQALKYSSCTDVKNLSCICVDPDFFNECSECIGAVCSETALKYATDAKDVECANI</sequence>
<dbReference type="EMBL" id="KV878214">
    <property type="protein sequence ID" value="OJJ32697.1"/>
    <property type="molecule type" value="Genomic_DNA"/>
</dbReference>
<evidence type="ECO:0000259" key="11">
    <source>
        <dbReference type="PROSITE" id="PS52012"/>
    </source>
</evidence>
<evidence type="ECO:0000256" key="7">
    <source>
        <dbReference type="ARBA" id="ARBA00023157"/>
    </source>
</evidence>
<evidence type="ECO:0000256" key="6">
    <source>
        <dbReference type="ARBA" id="ARBA00022729"/>
    </source>
</evidence>
<proteinExistence type="inferred from homology"/>
<feature type="chain" id="PRO_5009887453" description="CFEM domain-containing protein" evidence="10">
    <location>
        <begin position="20"/>
        <end position="87"/>
    </location>
</feature>
<dbReference type="RefSeq" id="XP_040686374.1">
    <property type="nucleotide sequence ID" value="XM_040832068.1"/>
</dbReference>
<comment type="caution">
    <text evidence="9">Lacks conserved residue(s) required for the propagation of feature annotation.</text>
</comment>
<keyword evidence="4" id="KW-0964">Secreted</keyword>
<name>A0A1L9RCU9_ASPWE</name>
<keyword evidence="6 10" id="KW-0732">Signal</keyword>
<evidence type="ECO:0000256" key="4">
    <source>
        <dbReference type="ARBA" id="ARBA00022525"/>
    </source>
</evidence>
<protein>
    <recommendedName>
        <fullName evidence="11">CFEM domain-containing protein</fullName>
    </recommendedName>
</protein>
<gene>
    <name evidence="12" type="ORF">ASPWEDRAFT_185185</name>
</gene>
<organism evidence="12 13">
    <name type="scientific">Aspergillus wentii DTO 134E9</name>
    <dbReference type="NCBI Taxonomy" id="1073089"/>
    <lineage>
        <taxon>Eukaryota</taxon>
        <taxon>Fungi</taxon>
        <taxon>Dikarya</taxon>
        <taxon>Ascomycota</taxon>
        <taxon>Pezizomycotina</taxon>
        <taxon>Eurotiomycetes</taxon>
        <taxon>Eurotiomycetidae</taxon>
        <taxon>Eurotiales</taxon>
        <taxon>Aspergillaceae</taxon>
        <taxon>Aspergillus</taxon>
        <taxon>Aspergillus subgen. Cremei</taxon>
    </lineage>
</organism>
<evidence type="ECO:0000256" key="2">
    <source>
        <dbReference type="ARBA" id="ARBA00004613"/>
    </source>
</evidence>
<dbReference type="VEuPathDB" id="FungiDB:ASPWEDRAFT_185185"/>
<keyword evidence="7 9" id="KW-1015">Disulfide bond</keyword>
<keyword evidence="5" id="KW-0472">Membrane</keyword>
<dbReference type="Pfam" id="PF05730">
    <property type="entry name" value="CFEM"/>
    <property type="match status" value="1"/>
</dbReference>
<keyword evidence="5" id="KW-0336">GPI-anchor</keyword>
<dbReference type="Proteomes" id="UP000184383">
    <property type="component" value="Unassembled WGS sequence"/>
</dbReference>
<keyword evidence="13" id="KW-1185">Reference proteome</keyword>
<feature type="domain" description="CFEM" evidence="11">
    <location>
        <begin position="1"/>
        <end position="87"/>
    </location>
</feature>
<feature type="signal peptide" evidence="10">
    <location>
        <begin position="1"/>
        <end position="19"/>
    </location>
</feature>
<dbReference type="OrthoDB" id="4505683at2759"/>
<evidence type="ECO:0000313" key="13">
    <source>
        <dbReference type="Proteomes" id="UP000184383"/>
    </source>
</evidence>
<evidence type="ECO:0000256" key="10">
    <source>
        <dbReference type="SAM" id="SignalP"/>
    </source>
</evidence>
<evidence type="ECO:0000256" key="8">
    <source>
        <dbReference type="ARBA" id="ARBA00023288"/>
    </source>
</evidence>
<evidence type="ECO:0000256" key="3">
    <source>
        <dbReference type="ARBA" id="ARBA00010031"/>
    </source>
</evidence>
<dbReference type="GO" id="GO:0098552">
    <property type="term" value="C:side of membrane"/>
    <property type="evidence" value="ECO:0007669"/>
    <property type="project" value="UniProtKB-KW"/>
</dbReference>
<evidence type="ECO:0000256" key="5">
    <source>
        <dbReference type="ARBA" id="ARBA00022622"/>
    </source>
</evidence>
<accession>A0A1L9RCU9</accession>
<comment type="subcellular location">
    <subcellularLocation>
        <location evidence="1">Membrane</location>
        <topology evidence="1">Lipid-anchor</topology>
        <topology evidence="1">GPI-anchor</topology>
    </subcellularLocation>
    <subcellularLocation>
        <location evidence="2">Secreted</location>
    </subcellularLocation>
</comment>
<dbReference type="AlphaFoldDB" id="A0A1L9RCU9"/>
<dbReference type="PROSITE" id="PS52012">
    <property type="entry name" value="CFEM"/>
    <property type="match status" value="1"/>
</dbReference>
<evidence type="ECO:0000256" key="9">
    <source>
        <dbReference type="PROSITE-ProRule" id="PRU01356"/>
    </source>
</evidence>
<keyword evidence="5" id="KW-0325">Glycoprotein</keyword>
<evidence type="ECO:0000313" key="12">
    <source>
        <dbReference type="EMBL" id="OJJ32697.1"/>
    </source>
</evidence>
<dbReference type="GeneID" id="63747916"/>
<dbReference type="GO" id="GO:0005576">
    <property type="term" value="C:extracellular region"/>
    <property type="evidence" value="ECO:0007669"/>
    <property type="project" value="UniProtKB-SubCell"/>
</dbReference>
<feature type="disulfide bond" evidence="9">
    <location>
        <begin position="51"/>
        <end position="84"/>
    </location>
</feature>
<evidence type="ECO:0000256" key="1">
    <source>
        <dbReference type="ARBA" id="ARBA00004589"/>
    </source>
</evidence>
<comment type="similarity">
    <text evidence="3">Belongs to the RBT5 family.</text>
</comment>
<keyword evidence="8" id="KW-0449">Lipoprotein</keyword>
<dbReference type="InterPro" id="IPR008427">
    <property type="entry name" value="Extracellular_membr_CFEM_dom"/>
</dbReference>
<reference evidence="13" key="1">
    <citation type="journal article" date="2017" name="Genome Biol.">
        <title>Comparative genomics reveals high biological diversity and specific adaptations in the industrially and medically important fungal genus Aspergillus.</title>
        <authorList>
            <person name="de Vries R.P."/>
            <person name="Riley R."/>
            <person name="Wiebenga A."/>
            <person name="Aguilar-Osorio G."/>
            <person name="Amillis S."/>
            <person name="Uchima C.A."/>
            <person name="Anderluh G."/>
            <person name="Asadollahi M."/>
            <person name="Askin M."/>
            <person name="Barry K."/>
            <person name="Battaglia E."/>
            <person name="Bayram O."/>
            <person name="Benocci T."/>
            <person name="Braus-Stromeyer S.A."/>
            <person name="Caldana C."/>
            <person name="Canovas D."/>
            <person name="Cerqueira G.C."/>
            <person name="Chen F."/>
            <person name="Chen W."/>
            <person name="Choi C."/>
            <person name="Clum A."/>
            <person name="Dos Santos R.A."/>
            <person name="Damasio A.R."/>
            <person name="Diallinas G."/>
            <person name="Emri T."/>
            <person name="Fekete E."/>
            <person name="Flipphi M."/>
            <person name="Freyberg S."/>
            <person name="Gallo A."/>
            <person name="Gournas C."/>
            <person name="Habgood R."/>
            <person name="Hainaut M."/>
            <person name="Harispe M.L."/>
            <person name="Henrissat B."/>
            <person name="Hilden K.S."/>
            <person name="Hope R."/>
            <person name="Hossain A."/>
            <person name="Karabika E."/>
            <person name="Karaffa L."/>
            <person name="Karanyi Z."/>
            <person name="Krasevec N."/>
            <person name="Kuo A."/>
            <person name="Kusch H."/>
            <person name="LaButti K."/>
            <person name="Lagendijk E.L."/>
            <person name="Lapidus A."/>
            <person name="Levasseur A."/>
            <person name="Lindquist E."/>
            <person name="Lipzen A."/>
            <person name="Logrieco A.F."/>
            <person name="MacCabe A."/>
            <person name="Maekelae M.R."/>
            <person name="Malavazi I."/>
            <person name="Melin P."/>
            <person name="Meyer V."/>
            <person name="Mielnichuk N."/>
            <person name="Miskei M."/>
            <person name="Molnar A.P."/>
            <person name="Mule G."/>
            <person name="Ngan C.Y."/>
            <person name="Orejas M."/>
            <person name="Orosz E."/>
            <person name="Ouedraogo J.P."/>
            <person name="Overkamp K.M."/>
            <person name="Park H.-S."/>
            <person name="Perrone G."/>
            <person name="Piumi F."/>
            <person name="Punt P.J."/>
            <person name="Ram A.F."/>
            <person name="Ramon A."/>
            <person name="Rauscher S."/>
            <person name="Record E."/>
            <person name="Riano-Pachon D.M."/>
            <person name="Robert V."/>
            <person name="Roehrig J."/>
            <person name="Ruller R."/>
            <person name="Salamov A."/>
            <person name="Salih N.S."/>
            <person name="Samson R.A."/>
            <person name="Sandor E."/>
            <person name="Sanguinetti M."/>
            <person name="Schuetze T."/>
            <person name="Sepcic K."/>
            <person name="Shelest E."/>
            <person name="Sherlock G."/>
            <person name="Sophianopoulou V."/>
            <person name="Squina F.M."/>
            <person name="Sun H."/>
            <person name="Susca A."/>
            <person name="Todd R.B."/>
            <person name="Tsang A."/>
            <person name="Unkles S.E."/>
            <person name="van de Wiele N."/>
            <person name="van Rossen-Uffink D."/>
            <person name="Oliveira J.V."/>
            <person name="Vesth T.C."/>
            <person name="Visser J."/>
            <person name="Yu J.-H."/>
            <person name="Zhou M."/>
            <person name="Andersen M.R."/>
            <person name="Archer D.B."/>
            <person name="Baker S.E."/>
            <person name="Benoit I."/>
            <person name="Brakhage A.A."/>
            <person name="Braus G.H."/>
            <person name="Fischer R."/>
            <person name="Frisvad J.C."/>
            <person name="Goldman G.H."/>
            <person name="Houbraken J."/>
            <person name="Oakley B."/>
            <person name="Pocsi I."/>
            <person name="Scazzocchio C."/>
            <person name="Seiboth B."/>
            <person name="vanKuyk P.A."/>
            <person name="Wortman J."/>
            <person name="Dyer P.S."/>
            <person name="Grigoriev I.V."/>
        </authorList>
    </citation>
    <scope>NUCLEOTIDE SEQUENCE [LARGE SCALE GENOMIC DNA]</scope>
    <source>
        <strain evidence="13">DTO 134E9</strain>
    </source>
</reference>